<dbReference type="NCBIfam" id="TIGR02532">
    <property type="entry name" value="IV_pilin_GFxxxE"/>
    <property type="match status" value="1"/>
</dbReference>
<dbReference type="Proteomes" id="UP000241201">
    <property type="component" value="Unassembled WGS sequence"/>
</dbReference>
<keyword evidence="1" id="KW-0812">Transmembrane</keyword>
<protein>
    <recommendedName>
        <fullName evidence="4">Prepilin-type cleavage/methylation domain-containing protein</fullName>
    </recommendedName>
</protein>
<proteinExistence type="predicted"/>
<dbReference type="NCBIfam" id="NF040982">
    <property type="entry name" value="ComGD"/>
    <property type="match status" value="1"/>
</dbReference>
<dbReference type="PIRSF" id="PIRSF021292">
    <property type="entry name" value="Competence_ComGD"/>
    <property type="match status" value="1"/>
</dbReference>
<dbReference type="InterPro" id="IPR045584">
    <property type="entry name" value="Pilin-like"/>
</dbReference>
<dbReference type="InterPro" id="IPR016785">
    <property type="entry name" value="ComGD"/>
</dbReference>
<gene>
    <name evidence="2" type="ORF">C7U55_02975</name>
</gene>
<dbReference type="InterPro" id="IPR012902">
    <property type="entry name" value="N_methyl_site"/>
</dbReference>
<dbReference type="EMBL" id="PYLP01000002">
    <property type="protein sequence ID" value="PST41754.1"/>
    <property type="molecule type" value="Genomic_DNA"/>
</dbReference>
<evidence type="ECO:0008006" key="4">
    <source>
        <dbReference type="Google" id="ProtNLM"/>
    </source>
</evidence>
<dbReference type="SUPFAM" id="SSF54523">
    <property type="entry name" value="Pili subunits"/>
    <property type="match status" value="1"/>
</dbReference>
<dbReference type="AlphaFoldDB" id="A0A2T3G2J0"/>
<dbReference type="GO" id="GO:0030420">
    <property type="term" value="P:establishment of competence for transformation"/>
    <property type="evidence" value="ECO:0007669"/>
    <property type="project" value="InterPro"/>
</dbReference>
<accession>A0A2T3G2J0</accession>
<keyword evidence="3" id="KW-1185">Reference proteome</keyword>
<comment type="caution">
    <text evidence="2">The sequence shown here is derived from an EMBL/GenBank/DDBJ whole genome shotgun (WGS) entry which is preliminary data.</text>
</comment>
<keyword evidence="1" id="KW-1133">Transmembrane helix</keyword>
<feature type="transmembrane region" description="Helical" evidence="1">
    <location>
        <begin position="12"/>
        <end position="36"/>
    </location>
</feature>
<evidence type="ECO:0000313" key="2">
    <source>
        <dbReference type="EMBL" id="PST41754.1"/>
    </source>
</evidence>
<name>A0A2T3G2J0_9FIRM</name>
<reference evidence="3" key="1">
    <citation type="submission" date="2018-03" db="EMBL/GenBank/DDBJ databases">
        <title>Lachnoclostridium SNUG30370 gen.nov., sp.nov., isolated from human faeces.</title>
        <authorList>
            <person name="Seo B."/>
            <person name="Jeon K."/>
            <person name="Ko G."/>
        </authorList>
    </citation>
    <scope>NUCLEOTIDE SEQUENCE [LARGE SCALE GENOMIC DNA]</scope>
    <source>
        <strain evidence="3">SNUG30370</strain>
    </source>
</reference>
<evidence type="ECO:0000256" key="1">
    <source>
        <dbReference type="SAM" id="Phobius"/>
    </source>
</evidence>
<keyword evidence="1" id="KW-0472">Membrane</keyword>
<evidence type="ECO:0000313" key="3">
    <source>
        <dbReference type="Proteomes" id="UP000241201"/>
    </source>
</evidence>
<sequence>MTGKLMFQNKGFTMIEMLFVLSIIVSITLLTIPYYFTHQNNYNFENVQKQIGMMIDQAKQESLISHQRIDLCFTKKEVYYLKDEQKISFQLPDKFYFDKIKEVYFNKNGNINQANHIVLANNQKKIKIVFHLGSGEYEFQS</sequence>
<organism evidence="2 3">
    <name type="scientific">Faecalibacillus faecis</name>
    <dbReference type="NCBI Taxonomy" id="1982628"/>
    <lineage>
        <taxon>Bacteria</taxon>
        <taxon>Bacillati</taxon>
        <taxon>Bacillota</taxon>
        <taxon>Erysipelotrichia</taxon>
        <taxon>Erysipelotrichales</taxon>
        <taxon>Coprobacillaceae</taxon>
        <taxon>Faecalibacillus</taxon>
    </lineage>
</organism>